<dbReference type="Gene3D" id="3.40.47.10">
    <property type="match status" value="1"/>
</dbReference>
<dbReference type="Pfam" id="PF22691">
    <property type="entry name" value="Thiolase_C_1"/>
    <property type="match status" value="1"/>
</dbReference>
<dbReference type="Proteomes" id="UP000240424">
    <property type="component" value="Unassembled WGS sequence"/>
</dbReference>
<dbReference type="GO" id="GO:0016746">
    <property type="term" value="F:acyltransferase activity"/>
    <property type="evidence" value="ECO:0007669"/>
    <property type="project" value="InterPro"/>
</dbReference>
<reference evidence="3 4" key="1">
    <citation type="submission" date="2017-01" db="EMBL/GenBank/DDBJ databases">
        <authorList>
            <consortium name="Urmite Genomes"/>
        </authorList>
    </citation>
    <scope>NUCLEOTIDE SEQUENCE [LARGE SCALE GENOMIC DNA]</scope>
    <source>
        <strain evidence="3 4">AB215</strain>
    </source>
</reference>
<feature type="domain" description="Thiolase C-terminal" evidence="2">
    <location>
        <begin position="270"/>
        <end position="330"/>
    </location>
</feature>
<dbReference type="STRING" id="1841861.GCA_900157365_01963"/>
<keyword evidence="4" id="KW-1185">Reference proteome</keyword>
<gene>
    <name evidence="3" type="ORF">MNAB215_3643</name>
</gene>
<accession>A0A2U3PCF1</accession>
<dbReference type="PANTHER" id="PTHR42870">
    <property type="entry name" value="ACETYL-COA C-ACETYLTRANSFERASE"/>
    <property type="match status" value="1"/>
</dbReference>
<organism evidence="3 4">
    <name type="scientific">Mycobacterium numidiamassiliense</name>
    <dbReference type="NCBI Taxonomy" id="1841861"/>
    <lineage>
        <taxon>Bacteria</taxon>
        <taxon>Bacillati</taxon>
        <taxon>Actinomycetota</taxon>
        <taxon>Actinomycetes</taxon>
        <taxon>Mycobacteriales</taxon>
        <taxon>Mycobacteriaceae</taxon>
        <taxon>Mycobacterium</taxon>
    </lineage>
</organism>
<dbReference type="Gene3D" id="2.40.50.840">
    <property type="match status" value="1"/>
</dbReference>
<dbReference type="Pfam" id="PF18313">
    <property type="entry name" value="TLP1_add_C"/>
    <property type="match status" value="1"/>
</dbReference>
<dbReference type="RefSeq" id="WP_077082123.1">
    <property type="nucleotide sequence ID" value="NZ_FUEZ01000004.1"/>
</dbReference>
<sequence>MARSSSGRLCLIGAAQHTVRGGGAPEPLDSWAARAGEAAAEAGTNDVLAHIDSLQVVYCQTWPYDDPVGRLATALGASPRHRVYSGIGGTTPQLLVNQTAEAMLRGELDLALIVGGEALATLRTAKKSGERLPWSYRQSSPFPWTPPHPAEMAHQVLQAWETFPLWDTARRARLGASLTQDAAEAATMMAAMSRVAADNPHAWRPVALDAATVGTPTSDNRYVGWPYTKHEVAVMDVDMSAALLLATGEKADELGVSEDQRLYLTGWAYAEDPESIAERADMSRSAAMAVTGRHALSMAGVGLDDIDVFDLYSCFPSSLRLGADALGLALDDPRGLTVTGGLPYAGGPGSAYQLHAIASAFDRLRQRSGHALITGVGMHLAKHVAAVWSSAPGPTEPPDPAALQAEVDAAQLRKPLLTTWTGPGEVLAYTVAHGRDGSPQSGLVVLDTAAGRALARVHEPELLADAESRELVGATVMVSTDGTRNEARW</sequence>
<dbReference type="OrthoDB" id="4470569at2"/>
<dbReference type="PANTHER" id="PTHR42870:SF2">
    <property type="entry name" value="LIPID-TRANSFER PROTEIN, PUTATIVE-RELATED"/>
    <property type="match status" value="1"/>
</dbReference>
<protein>
    <submittedName>
        <fullName evidence="3">Acetyl-CoA acetyltransferase</fullName>
    </submittedName>
</protein>
<dbReference type="InterPro" id="IPR040771">
    <property type="entry name" value="TLP1_add_C"/>
</dbReference>
<dbReference type="InterPro" id="IPR016039">
    <property type="entry name" value="Thiolase-like"/>
</dbReference>
<evidence type="ECO:0000259" key="2">
    <source>
        <dbReference type="Pfam" id="PF22691"/>
    </source>
</evidence>
<dbReference type="SUPFAM" id="SSF53901">
    <property type="entry name" value="Thiolase-like"/>
    <property type="match status" value="1"/>
</dbReference>
<evidence type="ECO:0000313" key="4">
    <source>
        <dbReference type="Proteomes" id="UP000240424"/>
    </source>
</evidence>
<proteinExistence type="predicted"/>
<dbReference type="InterPro" id="IPR055140">
    <property type="entry name" value="Thiolase_C_2"/>
</dbReference>
<name>A0A2U3PCF1_9MYCO</name>
<feature type="domain" description="Thiolase-like protein type 1 additional C-terminal" evidence="1">
    <location>
        <begin position="403"/>
        <end position="483"/>
    </location>
</feature>
<keyword evidence="3" id="KW-0808">Transferase</keyword>
<dbReference type="AlphaFoldDB" id="A0A2U3PCF1"/>
<dbReference type="EMBL" id="FUEZ01000004">
    <property type="protein sequence ID" value="SPM41438.1"/>
    <property type="molecule type" value="Genomic_DNA"/>
</dbReference>
<evidence type="ECO:0000313" key="3">
    <source>
        <dbReference type="EMBL" id="SPM41438.1"/>
    </source>
</evidence>
<evidence type="ECO:0000259" key="1">
    <source>
        <dbReference type="Pfam" id="PF18313"/>
    </source>
</evidence>